<dbReference type="RefSeq" id="WP_085879517.1">
    <property type="nucleotide sequence ID" value="NZ_FWFZ01000013.1"/>
</dbReference>
<dbReference type="OrthoDB" id="7329340at2"/>
<gene>
    <name evidence="8" type="ORF">ROA7023_02690</name>
</gene>
<evidence type="ECO:0000256" key="4">
    <source>
        <dbReference type="ARBA" id="ARBA00022692"/>
    </source>
</evidence>
<dbReference type="PANTHER" id="PTHR36838:SF3">
    <property type="entry name" value="TRANSPORTER AUXIN EFFLUX CARRIER EC FAMILY"/>
    <property type="match status" value="1"/>
</dbReference>
<dbReference type="GO" id="GO:0016020">
    <property type="term" value="C:membrane"/>
    <property type="evidence" value="ECO:0007669"/>
    <property type="project" value="UniProtKB-SubCell"/>
</dbReference>
<evidence type="ECO:0000256" key="2">
    <source>
        <dbReference type="ARBA" id="ARBA00022448"/>
    </source>
</evidence>
<keyword evidence="5 7" id="KW-1133">Transmembrane helix</keyword>
<keyword evidence="6 7" id="KW-0472">Membrane</keyword>
<dbReference type="AlphaFoldDB" id="A0A1Y5T9P8"/>
<organism evidence="8 9">
    <name type="scientific">Roseisalinus antarcticus</name>
    <dbReference type="NCBI Taxonomy" id="254357"/>
    <lineage>
        <taxon>Bacteria</taxon>
        <taxon>Pseudomonadati</taxon>
        <taxon>Pseudomonadota</taxon>
        <taxon>Alphaproteobacteria</taxon>
        <taxon>Rhodobacterales</taxon>
        <taxon>Roseobacteraceae</taxon>
        <taxon>Roseisalinus</taxon>
    </lineage>
</organism>
<dbReference type="PANTHER" id="PTHR36838">
    <property type="entry name" value="AUXIN EFFLUX CARRIER FAMILY PROTEIN"/>
    <property type="match status" value="1"/>
</dbReference>
<evidence type="ECO:0000313" key="8">
    <source>
        <dbReference type="EMBL" id="SLN58562.1"/>
    </source>
</evidence>
<dbReference type="EMBL" id="FWFZ01000013">
    <property type="protein sequence ID" value="SLN58562.1"/>
    <property type="molecule type" value="Genomic_DNA"/>
</dbReference>
<feature type="transmembrane region" description="Helical" evidence="7">
    <location>
        <begin position="123"/>
        <end position="145"/>
    </location>
</feature>
<evidence type="ECO:0000256" key="5">
    <source>
        <dbReference type="ARBA" id="ARBA00022989"/>
    </source>
</evidence>
<dbReference type="Proteomes" id="UP000193900">
    <property type="component" value="Unassembled WGS sequence"/>
</dbReference>
<sequence>MLAVLLETLPFFALIAVGYGAGRIGFFTPEATAYLTKFVFYFALSAMLFRFSANLSIGDLWDWDFVLAYLLAGTSVYVLATLVALFRRRGIEEAAVEAQCAVIGNVGFLGIPMLALLMGEEAIGFNMLVLAVDLVVFGSLIVIVITGGRDGRLKPAVLKTVGLGLLANPMIVSIGLGLILSAARVPIPTPVNDFLILLGAAATPGALFAIGASLATKSAERLAVAGWLSFAKLVLHPAAVAICALWIFDVEPFAAAVMIAAASLPVAGNVYILAQHYGVAPHRVSASILISTFLSILTVSAAIAWVTAPGFGL</sequence>
<feature type="transmembrane region" description="Helical" evidence="7">
    <location>
        <begin position="6"/>
        <end position="26"/>
    </location>
</feature>
<dbReference type="InterPro" id="IPR004776">
    <property type="entry name" value="Mem_transp_PIN-like"/>
</dbReference>
<feature type="transmembrane region" description="Helical" evidence="7">
    <location>
        <begin position="63"/>
        <end position="86"/>
    </location>
</feature>
<feature type="transmembrane region" description="Helical" evidence="7">
    <location>
        <begin position="157"/>
        <end position="182"/>
    </location>
</feature>
<dbReference type="GO" id="GO:0055085">
    <property type="term" value="P:transmembrane transport"/>
    <property type="evidence" value="ECO:0007669"/>
    <property type="project" value="InterPro"/>
</dbReference>
<name>A0A1Y5T9P8_9RHOB</name>
<proteinExistence type="predicted"/>
<reference evidence="8 9" key="1">
    <citation type="submission" date="2017-03" db="EMBL/GenBank/DDBJ databases">
        <authorList>
            <person name="Afonso C.L."/>
            <person name="Miller P.J."/>
            <person name="Scott M.A."/>
            <person name="Spackman E."/>
            <person name="Goraichik I."/>
            <person name="Dimitrov K.M."/>
            <person name="Suarez D.L."/>
            <person name="Swayne D.E."/>
        </authorList>
    </citation>
    <scope>NUCLEOTIDE SEQUENCE [LARGE SCALE GENOMIC DNA]</scope>
    <source>
        <strain evidence="8 9">CECT 7023</strain>
    </source>
</reference>
<feature type="transmembrane region" description="Helical" evidence="7">
    <location>
        <begin position="98"/>
        <end position="117"/>
    </location>
</feature>
<feature type="transmembrane region" description="Helical" evidence="7">
    <location>
        <begin position="286"/>
        <end position="308"/>
    </location>
</feature>
<keyword evidence="2" id="KW-0813">Transport</keyword>
<feature type="transmembrane region" description="Helical" evidence="7">
    <location>
        <begin position="253"/>
        <end position="274"/>
    </location>
</feature>
<keyword evidence="3" id="KW-1003">Cell membrane</keyword>
<protein>
    <submittedName>
        <fullName evidence="8">Putative transporter YfdV</fullName>
    </submittedName>
</protein>
<evidence type="ECO:0000313" key="9">
    <source>
        <dbReference type="Proteomes" id="UP000193900"/>
    </source>
</evidence>
<evidence type="ECO:0000256" key="7">
    <source>
        <dbReference type="SAM" id="Phobius"/>
    </source>
</evidence>
<evidence type="ECO:0000256" key="3">
    <source>
        <dbReference type="ARBA" id="ARBA00022475"/>
    </source>
</evidence>
<keyword evidence="4 7" id="KW-0812">Transmembrane</keyword>
<accession>A0A1Y5T9P8</accession>
<evidence type="ECO:0000256" key="1">
    <source>
        <dbReference type="ARBA" id="ARBA00004141"/>
    </source>
</evidence>
<dbReference type="Pfam" id="PF03547">
    <property type="entry name" value="Mem_trans"/>
    <property type="match status" value="1"/>
</dbReference>
<keyword evidence="9" id="KW-1185">Reference proteome</keyword>
<comment type="subcellular location">
    <subcellularLocation>
        <location evidence="1">Membrane</location>
        <topology evidence="1">Multi-pass membrane protein</topology>
    </subcellularLocation>
</comment>
<feature type="transmembrane region" description="Helical" evidence="7">
    <location>
        <begin position="38"/>
        <end position="57"/>
    </location>
</feature>
<evidence type="ECO:0000256" key="6">
    <source>
        <dbReference type="ARBA" id="ARBA00023136"/>
    </source>
</evidence>
<feature type="transmembrane region" description="Helical" evidence="7">
    <location>
        <begin position="194"/>
        <end position="215"/>
    </location>
</feature>
<feature type="transmembrane region" description="Helical" evidence="7">
    <location>
        <begin position="222"/>
        <end position="247"/>
    </location>
</feature>